<evidence type="ECO:0000256" key="6">
    <source>
        <dbReference type="HAMAP-Rule" id="MF_00099"/>
    </source>
</evidence>
<dbReference type="EC" id="3.1.1.61" evidence="6"/>
<comment type="similarity">
    <text evidence="6">Belongs to the CheB family.</text>
</comment>
<dbReference type="InterPro" id="IPR000673">
    <property type="entry name" value="Sig_transdc_resp-reg_Me-estase"/>
</dbReference>
<dbReference type="PROSITE" id="PS50110">
    <property type="entry name" value="RESPONSE_REGULATORY"/>
    <property type="match status" value="1"/>
</dbReference>
<dbReference type="CDD" id="cd16432">
    <property type="entry name" value="CheB_Rec"/>
    <property type="match status" value="1"/>
</dbReference>
<dbReference type="GO" id="GO:0005737">
    <property type="term" value="C:cytoplasm"/>
    <property type="evidence" value="ECO:0007669"/>
    <property type="project" value="UniProtKB-SubCell"/>
</dbReference>
<dbReference type="GO" id="GO:0000156">
    <property type="term" value="F:phosphorelay response regulator activity"/>
    <property type="evidence" value="ECO:0007669"/>
    <property type="project" value="InterPro"/>
</dbReference>
<protein>
    <recommendedName>
        <fullName evidence="6">Protein-glutamate methylesterase/protein-glutamine glutaminase</fullName>
        <ecNumber evidence="6">3.1.1.61</ecNumber>
        <ecNumber evidence="6">3.5.1.44</ecNumber>
    </recommendedName>
</protein>
<keyword evidence="6 8" id="KW-0597">Phosphoprotein</keyword>
<dbReference type="Gene3D" id="3.40.50.2300">
    <property type="match status" value="1"/>
</dbReference>
<dbReference type="GO" id="GO:0008984">
    <property type="term" value="F:protein-glutamate methylesterase activity"/>
    <property type="evidence" value="ECO:0007669"/>
    <property type="project" value="UniProtKB-UniRule"/>
</dbReference>
<feature type="active site" evidence="6 7">
    <location>
        <position position="230"/>
    </location>
</feature>
<dbReference type="SUPFAM" id="SSF52172">
    <property type="entry name" value="CheY-like"/>
    <property type="match status" value="1"/>
</dbReference>
<dbReference type="GO" id="GO:0050568">
    <property type="term" value="F:protein-glutamine glutaminase activity"/>
    <property type="evidence" value="ECO:0007669"/>
    <property type="project" value="UniProtKB-UniRule"/>
</dbReference>
<name>A0A858BTJ6_9FIRM</name>
<dbReference type="InterPro" id="IPR001789">
    <property type="entry name" value="Sig_transdc_resp-reg_receiver"/>
</dbReference>
<evidence type="ECO:0000259" key="10">
    <source>
        <dbReference type="PROSITE" id="PS50122"/>
    </source>
</evidence>
<dbReference type="Pfam" id="PF00072">
    <property type="entry name" value="Response_reg"/>
    <property type="match status" value="1"/>
</dbReference>
<dbReference type="InterPro" id="IPR035909">
    <property type="entry name" value="CheB_C"/>
</dbReference>
<dbReference type="Pfam" id="PF01339">
    <property type="entry name" value="CheB_methylest"/>
    <property type="match status" value="1"/>
</dbReference>
<feature type="active site" evidence="6 7">
    <location>
        <position position="204"/>
    </location>
</feature>
<dbReference type="InterPro" id="IPR011006">
    <property type="entry name" value="CheY-like_superfamily"/>
</dbReference>
<dbReference type="CDD" id="cd17541">
    <property type="entry name" value="REC_CheB-like"/>
    <property type="match status" value="1"/>
</dbReference>
<evidence type="ECO:0000256" key="2">
    <source>
        <dbReference type="ARBA" id="ARBA00022500"/>
    </source>
</evidence>
<comment type="PTM">
    <text evidence="6">Phosphorylated by CheA. Phosphorylation of the N-terminal regulatory domain activates the methylesterase activity.</text>
</comment>
<reference evidence="11 12" key="1">
    <citation type="submission" date="2020-02" db="EMBL/GenBank/DDBJ databases">
        <authorList>
            <person name="Kim Y.B."/>
            <person name="Roh S.W."/>
        </authorList>
    </citation>
    <scope>NUCLEOTIDE SEQUENCE [LARGE SCALE GENOMIC DNA]</scope>
    <source>
        <strain evidence="11 12">DSM 103574</strain>
    </source>
</reference>
<dbReference type="PROSITE" id="PS50122">
    <property type="entry name" value="CHEB"/>
    <property type="match status" value="1"/>
</dbReference>
<evidence type="ECO:0000256" key="3">
    <source>
        <dbReference type="ARBA" id="ARBA00022801"/>
    </source>
</evidence>
<dbReference type="Proteomes" id="UP000466848">
    <property type="component" value="Chromosome"/>
</dbReference>
<keyword evidence="1 6" id="KW-0963">Cytoplasm</keyword>
<sequence length="385" mass="41024">MDQNKKIRVLIVDDSAVYRTLISTSMSGKAGIEVVGISVDAYDAQDKIAQLQPDVLVLDVEMPKMTGIELTKKLMSTAPMPIILVSSANISVFDALQAGAVDFVRKPDSHRTISPEAFIGDLINKIQIASIARVSKHPPVKPLESVQRAAVSIPPSSAGIKTSTVDSIKTAASASASVASILGTTLKDCSDKVCNSTIIALGASTGGTEATYEVLKRLPAKIPPILIVQHMPIVFTRLYAERLDKLCAMGVKEAEDNDVLKPGQVYIAPGDRQMRLVKMGSLYKLRCQGTDKVSGHCPSVDVLFESVANESSLHNVGIILTGMGKDGAAGLLEMRKKGAYTIGESPESCVVYGMPMVAQKIGAVQIQATNKEIPTILMRHLNTLG</sequence>
<evidence type="ECO:0000256" key="8">
    <source>
        <dbReference type="PROSITE-ProRule" id="PRU00169"/>
    </source>
</evidence>
<evidence type="ECO:0000259" key="9">
    <source>
        <dbReference type="PROSITE" id="PS50110"/>
    </source>
</evidence>
<accession>A0A858BTJ6</accession>
<dbReference type="NCBIfam" id="NF001965">
    <property type="entry name" value="PRK00742.1"/>
    <property type="match status" value="1"/>
</dbReference>
<keyword evidence="3 6" id="KW-0378">Hydrolase</keyword>
<evidence type="ECO:0000313" key="12">
    <source>
        <dbReference type="Proteomes" id="UP000466848"/>
    </source>
</evidence>
<organism evidence="11 12">
    <name type="scientific">Aminipila butyrica</name>
    <dbReference type="NCBI Taxonomy" id="433296"/>
    <lineage>
        <taxon>Bacteria</taxon>
        <taxon>Bacillati</taxon>
        <taxon>Bacillota</taxon>
        <taxon>Clostridia</taxon>
        <taxon>Peptostreptococcales</taxon>
        <taxon>Anaerovoracaceae</taxon>
        <taxon>Aminipila</taxon>
    </lineage>
</organism>
<dbReference type="AlphaFoldDB" id="A0A858BTJ6"/>
<dbReference type="SUPFAM" id="SSF52738">
    <property type="entry name" value="Methylesterase CheB, C-terminal domain"/>
    <property type="match status" value="1"/>
</dbReference>
<comment type="function">
    <text evidence="6">Involved in chemotaxis. Part of a chemotaxis signal transduction system that modulates chemotaxis in response to various stimuli. Catalyzes the demethylation of specific methylglutamate residues introduced into the chemoreceptors (methyl-accepting chemotaxis proteins or MCP) by CheR. Also mediates the irreversible deamidation of specific glutamine residues to glutamic acid.</text>
</comment>
<gene>
    <name evidence="6" type="primary">cheB</name>
    <name evidence="11" type="ORF">Ami103574_03285</name>
</gene>
<feature type="active site" evidence="6 7">
    <location>
        <position position="326"/>
    </location>
</feature>
<dbReference type="PIRSF" id="PIRSF000876">
    <property type="entry name" value="RR_chemtxs_CheB"/>
    <property type="match status" value="1"/>
</dbReference>
<evidence type="ECO:0000256" key="7">
    <source>
        <dbReference type="PROSITE-ProRule" id="PRU00050"/>
    </source>
</evidence>
<evidence type="ECO:0000256" key="5">
    <source>
        <dbReference type="ARBA" id="ARBA00048267"/>
    </source>
</evidence>
<comment type="subcellular location">
    <subcellularLocation>
        <location evidence="6">Cytoplasm</location>
    </subcellularLocation>
</comment>
<dbReference type="KEGG" id="abut:Ami103574_03285"/>
<proteinExistence type="inferred from homology"/>
<dbReference type="PANTHER" id="PTHR42872:SF6">
    <property type="entry name" value="PROTEIN-GLUTAMATE METHYLESTERASE_PROTEIN-GLUTAMINE GLUTAMINASE"/>
    <property type="match status" value="1"/>
</dbReference>
<dbReference type="RefSeq" id="WP_163065265.1">
    <property type="nucleotide sequence ID" value="NZ_CP048649.1"/>
</dbReference>
<dbReference type="EMBL" id="CP048649">
    <property type="protein sequence ID" value="QIB68398.1"/>
    <property type="molecule type" value="Genomic_DNA"/>
</dbReference>
<keyword evidence="12" id="KW-1185">Reference proteome</keyword>
<dbReference type="PANTHER" id="PTHR42872">
    <property type="entry name" value="PROTEIN-GLUTAMATE METHYLESTERASE/PROTEIN-GLUTAMINE GLUTAMINASE"/>
    <property type="match status" value="1"/>
</dbReference>
<feature type="domain" description="Response regulatory" evidence="9">
    <location>
        <begin position="8"/>
        <end position="121"/>
    </location>
</feature>
<comment type="catalytic activity">
    <reaction evidence="5 6">
        <text>[protein]-L-glutamate 5-O-methyl ester + H2O = L-glutamyl-[protein] + methanol + H(+)</text>
        <dbReference type="Rhea" id="RHEA:23236"/>
        <dbReference type="Rhea" id="RHEA-COMP:10208"/>
        <dbReference type="Rhea" id="RHEA-COMP:10311"/>
        <dbReference type="ChEBI" id="CHEBI:15377"/>
        <dbReference type="ChEBI" id="CHEBI:15378"/>
        <dbReference type="ChEBI" id="CHEBI:17790"/>
        <dbReference type="ChEBI" id="CHEBI:29973"/>
        <dbReference type="ChEBI" id="CHEBI:82795"/>
        <dbReference type="EC" id="3.1.1.61"/>
    </reaction>
</comment>
<evidence type="ECO:0000256" key="4">
    <source>
        <dbReference type="ARBA" id="ARBA00024867"/>
    </source>
</evidence>
<comment type="domain">
    <text evidence="6">Contains a C-terminal catalytic domain, and an N-terminal region which modulates catalytic activity.</text>
</comment>
<evidence type="ECO:0000256" key="1">
    <source>
        <dbReference type="ARBA" id="ARBA00022490"/>
    </source>
</evidence>
<dbReference type="InterPro" id="IPR008248">
    <property type="entry name" value="CheB-like"/>
</dbReference>
<comment type="function">
    <text evidence="4">May play the central regulatory role in sporulation. It may be an element of the effector pathway responsible for the activation of sporulation genes in response to nutritional stress. Spo0A may act in concert with spo0H (a sigma factor) to control the expression of some genes that are critical to the sporulation process.</text>
</comment>
<dbReference type="HAMAP" id="MF_00099">
    <property type="entry name" value="CheB_chemtxs"/>
    <property type="match status" value="1"/>
</dbReference>
<feature type="domain" description="CheB-type methylesterase" evidence="10">
    <location>
        <begin position="192"/>
        <end position="365"/>
    </location>
</feature>
<dbReference type="GO" id="GO:0006935">
    <property type="term" value="P:chemotaxis"/>
    <property type="evidence" value="ECO:0007669"/>
    <property type="project" value="UniProtKB-UniRule"/>
</dbReference>
<evidence type="ECO:0000313" key="11">
    <source>
        <dbReference type="EMBL" id="QIB68398.1"/>
    </source>
</evidence>
<keyword evidence="2 6" id="KW-0145">Chemotaxis</keyword>
<dbReference type="EC" id="3.5.1.44" evidence="6"/>
<comment type="catalytic activity">
    <reaction evidence="6">
        <text>L-glutaminyl-[protein] + H2O = L-glutamyl-[protein] + NH4(+)</text>
        <dbReference type="Rhea" id="RHEA:16441"/>
        <dbReference type="Rhea" id="RHEA-COMP:10207"/>
        <dbReference type="Rhea" id="RHEA-COMP:10208"/>
        <dbReference type="ChEBI" id="CHEBI:15377"/>
        <dbReference type="ChEBI" id="CHEBI:28938"/>
        <dbReference type="ChEBI" id="CHEBI:29973"/>
        <dbReference type="ChEBI" id="CHEBI:30011"/>
        <dbReference type="EC" id="3.5.1.44"/>
    </reaction>
</comment>
<dbReference type="Gene3D" id="3.40.50.180">
    <property type="entry name" value="Methylesterase CheB, C-terminal domain"/>
    <property type="match status" value="1"/>
</dbReference>
<dbReference type="SMART" id="SM00448">
    <property type="entry name" value="REC"/>
    <property type="match status" value="1"/>
</dbReference>
<feature type="modified residue" description="4-aspartylphosphate" evidence="6 8">
    <location>
        <position position="59"/>
    </location>
</feature>